<accession>A0A4S4LEZ0</accession>
<feature type="region of interest" description="Disordered" evidence="1">
    <location>
        <begin position="1"/>
        <end position="21"/>
    </location>
</feature>
<comment type="caution">
    <text evidence="2">The sequence shown here is derived from an EMBL/GenBank/DDBJ whole genome shotgun (WGS) entry which is preliminary data.</text>
</comment>
<gene>
    <name evidence="2" type="ORF">EW146_g8368</name>
</gene>
<evidence type="ECO:0000256" key="1">
    <source>
        <dbReference type="SAM" id="MobiDB-lite"/>
    </source>
</evidence>
<name>A0A4S4LEZ0_9AGAM</name>
<sequence length="124" mass="14028">MSDDCPEVKDDSGVETATEGTVGKHFVNHKLSYRSQEAQELYDAIDAIKDPDSDRARKITPRVPGAIIQCLPLKVYSLKDRIRAWQVKPEVLAENPQLFRVGRVVKSGDLWDDQGEPTEEDFEK</sequence>
<protein>
    <submittedName>
        <fullName evidence="2">Uncharacterized protein</fullName>
    </submittedName>
</protein>
<evidence type="ECO:0000313" key="2">
    <source>
        <dbReference type="EMBL" id="THH10454.1"/>
    </source>
</evidence>
<reference evidence="2 3" key="1">
    <citation type="submission" date="2019-02" db="EMBL/GenBank/DDBJ databases">
        <title>Genome sequencing of the rare red list fungi Bondarzewia mesenterica.</title>
        <authorList>
            <person name="Buettner E."/>
            <person name="Kellner H."/>
        </authorList>
    </citation>
    <scope>NUCLEOTIDE SEQUENCE [LARGE SCALE GENOMIC DNA]</scope>
    <source>
        <strain evidence="2 3">DSM 108281</strain>
    </source>
</reference>
<organism evidence="2 3">
    <name type="scientific">Bondarzewia mesenterica</name>
    <dbReference type="NCBI Taxonomy" id="1095465"/>
    <lineage>
        <taxon>Eukaryota</taxon>
        <taxon>Fungi</taxon>
        <taxon>Dikarya</taxon>
        <taxon>Basidiomycota</taxon>
        <taxon>Agaricomycotina</taxon>
        <taxon>Agaricomycetes</taxon>
        <taxon>Russulales</taxon>
        <taxon>Bondarzewiaceae</taxon>
        <taxon>Bondarzewia</taxon>
    </lineage>
</organism>
<dbReference type="Proteomes" id="UP000310158">
    <property type="component" value="Unassembled WGS sequence"/>
</dbReference>
<keyword evidence="3" id="KW-1185">Reference proteome</keyword>
<proteinExistence type="predicted"/>
<feature type="compositionally biased region" description="Basic and acidic residues" evidence="1">
    <location>
        <begin position="1"/>
        <end position="12"/>
    </location>
</feature>
<evidence type="ECO:0000313" key="3">
    <source>
        <dbReference type="Proteomes" id="UP000310158"/>
    </source>
</evidence>
<dbReference type="AlphaFoldDB" id="A0A4S4LEZ0"/>
<dbReference type="OrthoDB" id="3269175at2759"/>
<dbReference type="EMBL" id="SGPL01000571">
    <property type="protein sequence ID" value="THH10454.1"/>
    <property type="molecule type" value="Genomic_DNA"/>
</dbReference>